<dbReference type="PANTHER" id="PTHR42855">
    <property type="entry name" value="ABC TRANSPORTER ATP-BINDING SUBUNIT"/>
    <property type="match status" value="1"/>
</dbReference>
<feature type="domain" description="ABC transporter" evidence="3">
    <location>
        <begin position="327"/>
        <end position="517"/>
    </location>
</feature>
<evidence type="ECO:0000256" key="2">
    <source>
        <dbReference type="ARBA" id="ARBA00022840"/>
    </source>
</evidence>
<keyword evidence="5" id="KW-1185">Reference proteome</keyword>
<dbReference type="AlphaFoldDB" id="A0A285CM09"/>
<dbReference type="PROSITE" id="PS50893">
    <property type="entry name" value="ABC_TRANSPORTER_2"/>
    <property type="match status" value="2"/>
</dbReference>
<dbReference type="Proteomes" id="UP000219546">
    <property type="component" value="Unassembled WGS sequence"/>
</dbReference>
<dbReference type="Pfam" id="PF00005">
    <property type="entry name" value="ABC_tran"/>
    <property type="match status" value="2"/>
</dbReference>
<evidence type="ECO:0000313" key="5">
    <source>
        <dbReference type="Proteomes" id="UP000219546"/>
    </source>
</evidence>
<dbReference type="Gene3D" id="3.40.50.300">
    <property type="entry name" value="P-loop containing nucleotide triphosphate hydrolases"/>
    <property type="match status" value="2"/>
</dbReference>
<proteinExistence type="predicted"/>
<sequence length="517" mass="59430">MLMSIVNVEKVTHYFGDKLVFKDIDFRLLNKERVGLVGPNGAGKSTLLKILTGHILPDHGTVDWQPNIQAGYLEQQVDLTSGQSIRDYLRSAFRSLFEAEQEMLKLSDQMGACGTEELEKALNRFAKLQELLEQQDFYQVDPKIEEISNGLGISALGLETDVGQLSGGQRTKLLLAKLLLEEPDVLLLDEPTNYLDFDHIEWLKDYLKNYPNSFILISHDTAFMNEVVNVIYHLEHKNLTRYIGNYQKFVETYEFRKQQIHIAYNRQQAEIEKLETYISKNKVRSSTSKQEKAREKKLAKIERIEKPVSLPKPRFSFQVSNRPASLIVEVNQLEVGYEESLFPPFSFTLKRGEKVAITGHNGIGKSTTLKTLMGELEPLGGKIKFGQYVKPAYFAQEWSITSEQTPMDYIWSLHQSMTQKEVRQALARAGLRTEHIFQPMKSLSGGEQTRVRIGELILEKSNWLILDEPTNHLDVQAKESLSEALKKYEGTVVVVSHEPEFYKSWVTQVWNMEHWRL</sequence>
<reference evidence="4 5" key="1">
    <citation type="submission" date="2017-08" db="EMBL/GenBank/DDBJ databases">
        <authorList>
            <person name="de Groot N.N."/>
        </authorList>
    </citation>
    <scope>NUCLEOTIDE SEQUENCE [LARGE SCALE GENOMIC DNA]</scope>
    <source>
        <strain evidence="4 5">JC228</strain>
    </source>
</reference>
<feature type="domain" description="ABC transporter" evidence="3">
    <location>
        <begin position="6"/>
        <end position="262"/>
    </location>
</feature>
<dbReference type="InterPro" id="IPR027417">
    <property type="entry name" value="P-loop_NTPase"/>
</dbReference>
<organism evidence="4 5">
    <name type="scientific">Bacillus oleivorans</name>
    <dbReference type="NCBI Taxonomy" id="1448271"/>
    <lineage>
        <taxon>Bacteria</taxon>
        <taxon>Bacillati</taxon>
        <taxon>Bacillota</taxon>
        <taxon>Bacilli</taxon>
        <taxon>Bacillales</taxon>
        <taxon>Bacillaceae</taxon>
        <taxon>Bacillus</taxon>
    </lineage>
</organism>
<dbReference type="PROSITE" id="PS00211">
    <property type="entry name" value="ABC_TRANSPORTER_1"/>
    <property type="match status" value="2"/>
</dbReference>
<dbReference type="SMART" id="SM00382">
    <property type="entry name" value="AAA"/>
    <property type="match status" value="2"/>
</dbReference>
<accession>A0A285CM09</accession>
<gene>
    <name evidence="4" type="ORF">SAMN05877753_102605</name>
</gene>
<evidence type="ECO:0000313" key="4">
    <source>
        <dbReference type="EMBL" id="SNX68581.1"/>
    </source>
</evidence>
<dbReference type="InterPro" id="IPR051309">
    <property type="entry name" value="ABCF_ATPase"/>
</dbReference>
<dbReference type="EMBL" id="OAOP01000002">
    <property type="protein sequence ID" value="SNX68581.1"/>
    <property type="molecule type" value="Genomic_DNA"/>
</dbReference>
<evidence type="ECO:0000259" key="3">
    <source>
        <dbReference type="PROSITE" id="PS50893"/>
    </source>
</evidence>
<dbReference type="InterPro" id="IPR017871">
    <property type="entry name" value="ABC_transporter-like_CS"/>
</dbReference>
<dbReference type="InterPro" id="IPR003439">
    <property type="entry name" value="ABC_transporter-like_ATP-bd"/>
</dbReference>
<name>A0A285CM09_9BACI</name>
<dbReference type="PANTHER" id="PTHR42855:SF2">
    <property type="entry name" value="DRUG RESISTANCE ABC TRANSPORTER,ATP-BINDING PROTEIN"/>
    <property type="match status" value="1"/>
</dbReference>
<evidence type="ECO:0000256" key="1">
    <source>
        <dbReference type="ARBA" id="ARBA00022741"/>
    </source>
</evidence>
<dbReference type="GO" id="GO:0016887">
    <property type="term" value="F:ATP hydrolysis activity"/>
    <property type="evidence" value="ECO:0007669"/>
    <property type="project" value="InterPro"/>
</dbReference>
<keyword evidence="1" id="KW-0547">Nucleotide-binding</keyword>
<dbReference type="InterPro" id="IPR032781">
    <property type="entry name" value="ABC_tran_Xtn"/>
</dbReference>
<dbReference type="SUPFAM" id="SSF52540">
    <property type="entry name" value="P-loop containing nucleoside triphosphate hydrolases"/>
    <property type="match status" value="2"/>
</dbReference>
<keyword evidence="2" id="KW-0067">ATP-binding</keyword>
<dbReference type="InterPro" id="IPR003593">
    <property type="entry name" value="AAA+_ATPase"/>
</dbReference>
<dbReference type="Pfam" id="PF12848">
    <property type="entry name" value="ABC_tran_Xtn"/>
    <property type="match status" value="1"/>
</dbReference>
<dbReference type="CDD" id="cd03221">
    <property type="entry name" value="ABCF_EF-3"/>
    <property type="match status" value="2"/>
</dbReference>
<protein>
    <submittedName>
        <fullName evidence="4">ATPase subunit of ABC transporter with duplicated ATPase domains</fullName>
    </submittedName>
</protein>
<dbReference type="FunFam" id="3.40.50.300:FF:000011">
    <property type="entry name" value="Putative ABC transporter ATP-binding component"/>
    <property type="match status" value="1"/>
</dbReference>
<dbReference type="GO" id="GO:0005524">
    <property type="term" value="F:ATP binding"/>
    <property type="evidence" value="ECO:0007669"/>
    <property type="project" value="UniProtKB-KW"/>
</dbReference>